<keyword evidence="2" id="KW-1133">Transmembrane helix</keyword>
<dbReference type="RefSeq" id="WP_367595166.1">
    <property type="nucleotide sequence ID" value="NZ_JBFMVT010000002.1"/>
</dbReference>
<feature type="transmembrane region" description="Helical" evidence="2">
    <location>
        <begin position="227"/>
        <end position="247"/>
    </location>
</feature>
<dbReference type="InterPro" id="IPR029044">
    <property type="entry name" value="Nucleotide-diphossugar_trans"/>
</dbReference>
<evidence type="ECO:0000256" key="2">
    <source>
        <dbReference type="SAM" id="Phobius"/>
    </source>
</evidence>
<evidence type="ECO:0000256" key="1">
    <source>
        <dbReference type="ARBA" id="ARBA00038494"/>
    </source>
</evidence>
<dbReference type="Gene3D" id="3.90.550.10">
    <property type="entry name" value="Spore Coat Polysaccharide Biosynthesis Protein SpsA, Chain A"/>
    <property type="match status" value="1"/>
</dbReference>
<dbReference type="GO" id="GO:0016757">
    <property type="term" value="F:glycosyltransferase activity"/>
    <property type="evidence" value="ECO:0007669"/>
    <property type="project" value="UniProtKB-KW"/>
</dbReference>
<sequence length="272" mass="31539">MFKISVCLLTYNSERLLHEVLTPLLKVADEFIIVDSGSVDNTINICRNYQIEPIYHSFKSHGQQMNVAIDLAHNDWVLCMDSDEILDEETVAFILALKAGEDPGCERAWRLSRYWFVLGEQVRTIYPVSSPDFPVRLFHRKQTRFNDRPVDDQAVGHGYSSIIPGFVRHDTFYNLHEVFNKLNSYTTRLVLNKPIKASLLRGFVSAIGAFFKWYLFSGAWRKGRVGLVTGLYATFYSFLKYFKAWYLKGKLNNKMRKESHSKTSSARLERQD</sequence>
<comment type="similarity">
    <text evidence="1">Belongs to the glycosyltransferase 2 family. WaaE/KdtX subfamily.</text>
</comment>
<dbReference type="SUPFAM" id="SSF53448">
    <property type="entry name" value="Nucleotide-diphospho-sugar transferases"/>
    <property type="match status" value="1"/>
</dbReference>
<accession>A0ABV3NU09</accession>
<dbReference type="Proteomes" id="UP001555342">
    <property type="component" value="Unassembled WGS sequence"/>
</dbReference>
<dbReference type="CDD" id="cd02511">
    <property type="entry name" value="Beta4Glucosyltransferase"/>
    <property type="match status" value="1"/>
</dbReference>
<keyword evidence="5" id="KW-1185">Reference proteome</keyword>
<dbReference type="PANTHER" id="PTHR43630:SF2">
    <property type="entry name" value="GLYCOSYLTRANSFERASE"/>
    <property type="match status" value="1"/>
</dbReference>
<evidence type="ECO:0000313" key="5">
    <source>
        <dbReference type="Proteomes" id="UP001555342"/>
    </source>
</evidence>
<protein>
    <submittedName>
        <fullName evidence="4">Glycosyltransferase family 2 protein</fullName>
        <ecNumber evidence="4">2.4.-.-</ecNumber>
    </submittedName>
</protein>
<keyword evidence="2" id="KW-0472">Membrane</keyword>
<keyword evidence="4" id="KW-0328">Glycosyltransferase</keyword>
<keyword evidence="4" id="KW-0808">Transferase</keyword>
<dbReference type="Pfam" id="PF00535">
    <property type="entry name" value="Glycos_transf_2"/>
    <property type="match status" value="1"/>
</dbReference>
<dbReference type="PANTHER" id="PTHR43630">
    <property type="entry name" value="POLY-BETA-1,6-N-ACETYL-D-GLUCOSAMINE SYNTHASE"/>
    <property type="match status" value="1"/>
</dbReference>
<organism evidence="4 5">
    <name type="scientific">Buttiauxella gaviniae</name>
    <dbReference type="NCBI Taxonomy" id="82990"/>
    <lineage>
        <taxon>Bacteria</taxon>
        <taxon>Pseudomonadati</taxon>
        <taxon>Pseudomonadota</taxon>
        <taxon>Gammaproteobacteria</taxon>
        <taxon>Enterobacterales</taxon>
        <taxon>Enterobacteriaceae</taxon>
        <taxon>Buttiauxella</taxon>
    </lineage>
</organism>
<keyword evidence="2" id="KW-0812">Transmembrane</keyword>
<evidence type="ECO:0000313" key="4">
    <source>
        <dbReference type="EMBL" id="MEW7313007.1"/>
    </source>
</evidence>
<feature type="transmembrane region" description="Helical" evidence="2">
    <location>
        <begin position="198"/>
        <end position="215"/>
    </location>
</feature>
<dbReference type="EC" id="2.4.-.-" evidence="4"/>
<dbReference type="EMBL" id="JBFMVT010000002">
    <property type="protein sequence ID" value="MEW7313007.1"/>
    <property type="molecule type" value="Genomic_DNA"/>
</dbReference>
<reference evidence="4 5" key="1">
    <citation type="submission" date="2024-07" db="EMBL/GenBank/DDBJ databases">
        <authorList>
            <person name="Wang L."/>
        </authorList>
    </citation>
    <scope>NUCLEOTIDE SEQUENCE [LARGE SCALE GENOMIC DNA]</scope>
    <source>
        <strain evidence="4 5">WL359</strain>
    </source>
</reference>
<proteinExistence type="inferred from homology"/>
<feature type="domain" description="Glycosyltransferase 2-like" evidence="3">
    <location>
        <begin position="5"/>
        <end position="92"/>
    </location>
</feature>
<dbReference type="InterPro" id="IPR001173">
    <property type="entry name" value="Glyco_trans_2-like"/>
</dbReference>
<gene>
    <name evidence="4" type="ORF">AB1E22_09840</name>
</gene>
<comment type="caution">
    <text evidence="4">The sequence shown here is derived from an EMBL/GenBank/DDBJ whole genome shotgun (WGS) entry which is preliminary data.</text>
</comment>
<evidence type="ECO:0000259" key="3">
    <source>
        <dbReference type="Pfam" id="PF00535"/>
    </source>
</evidence>
<name>A0ABV3NU09_9ENTR</name>